<dbReference type="Proteomes" id="UP000069549">
    <property type="component" value="Chromosome 7"/>
</dbReference>
<feature type="coiled-coil region" evidence="1">
    <location>
        <begin position="3967"/>
        <end position="3994"/>
    </location>
</feature>
<keyword evidence="3" id="KW-1133">Transmembrane helix</keyword>
<feature type="region of interest" description="Disordered" evidence="2">
    <location>
        <begin position="2401"/>
        <end position="2424"/>
    </location>
</feature>
<dbReference type="Gene3D" id="2.60.40.10">
    <property type="entry name" value="Immunoglobulins"/>
    <property type="match status" value="1"/>
</dbReference>
<dbReference type="GO" id="GO:0005929">
    <property type="term" value="C:cilium"/>
    <property type="evidence" value="ECO:0007669"/>
    <property type="project" value="TreeGrafter"/>
</dbReference>
<feature type="region of interest" description="Disordered" evidence="2">
    <location>
        <begin position="2221"/>
        <end position="2253"/>
    </location>
</feature>
<reference evidence="4 5" key="1">
    <citation type="submission" date="2016-02" db="EMBL/GenBank/DDBJ databases">
        <authorList>
            <consortium name="Pathogen Informatics"/>
        </authorList>
    </citation>
    <scope>NUCLEOTIDE SEQUENCE [LARGE SCALE GENOMIC DNA]</scope>
    <source>
        <strain evidence="4 5">K173</strain>
    </source>
</reference>
<proteinExistence type="predicted"/>
<keyword evidence="3" id="KW-0812">Transmembrane</keyword>
<gene>
    <name evidence="4" type="ORF">PBK173_000139400</name>
</gene>
<sequence>MGLDAEKNKFDLIDVEPKSIEFYYDSIESFEEFVEKKKKVIEKKVIKIKNICTKIQNIKIFESESKYLKIKGIKKKKLAPGTYEKILVEFSFCDININKYKYEKIKNILDIINNIEGTINVKVQSEYTTLYIPIYIKKKVPIFKFNNIFNLGLCKTNLIYDVKLEIKNVGNKKGTLCLDNINNEMVENDGNKNSNTISNGNNKHIVENNLFIYFDKSTICLNPNETGTINIKIKNKNEEKIQKTYKIITQEYSYFSQTPKNLTIIAFFINSQVSFIYDNMKTNQINLNYIYFGNSKRINGQIKNENQYPVICKLKKTEVKMFYDSKEFASHAVDRGVDVRTLLMDLDNFPEFDINNDEKKKSEENILDVGNNLKIEEKIKIKLEKQNDIYFIDKQSCTDILLYIEIESCVDILNKIDKNYSYMLNYPVMAEITITANKCDEKIVEKYKGITNKKKTTIEPRKNEKVGKVRKNEKNEKISNKACNDDCEEDLKFYVFFCLTFPSIVSNMYFLNYDMVGQNEEKTLILELNNLNKFLKINYNFSKVSHIYLNKKEGVINPLSKDIISLNLKCNVIKNIDEYLYLFFCNKLYFFVFFVKAQIIKTTSIGRSIVIKNEKMIKQNNRNTIELEKFSISKIGDENLNEDIIYEQILKKLDLERIDKNLYSLDGKLDKYKYNEKFMSFLKENKKKYNDILKYMYNKRDEKKEKQGIKKPIPENERINNIINDKFIYISDKQIIKNANMFINKSIYDEKRKTYIDMKKRKEIKIFNIKKSNEKKEDIQLEYSDVLEENQIKNLIFDKIIYFNYVLFNQVYTKMFNVHNTNDECNIKINFIHSSNLNLDKNLLFIKGNSKEMVKTNLLLNLPIIKTEMENWSKAIDTNEIKYGNICNDEKKNFQLLTDHTFNPKEKNNLSLYETEEFSNNKKTYLFDHKYYTENIILKINDNYEDMIVVKGNIILLNIVIKINTLYFYFKNSDISMFCENNLILYNPFNIPIPITLEFSKNIFEAKNKLVINPSEYKTVPIKFIGTKNIEHMDNFINLYLDNNRLYKRIKCIFDINKCSCRINVNEIKFENIILNKKYFKHFYLTNTGDIPVVFNCVAKPDCVNIYYKYNYVNKNESVKIIVSIKLKENKQIKDKIILSIRGSDNIIIPIIVTKVYSSNLLFLNDIKIDQETNELKRYEINIVNKGGCEENVILNLSEFNFLNIELNKKTEKNRIIYNNKEYKNVRDMKDDFMILKKIFKTEYENVITNKCVKYYFNKLIDLYNFLHNFSKNKFKIIFVENKNKDIKINEKNMYKIKISPKCFVSLYIQCYYNNIIKKEIKFNKILFENKCLHELSNEVININIQNSQLSISPNLLFFQNIIPYNSERAFITYYKKEAIKKIKLKNNYSYPIKWRILLYDKKQKDNLLEALVHNFVEIERKQIMKNNEDSNEKIEINKALPRPIQKKDVNINSKKGCIQENVGNKSNERIEKMYEIEMSEESGIIKANEEIEVEVKLKNCKDIGKFVDILELKTSVVKNEQADKIFDEKKYCIYILSVFEIPKLYFDITYINIIYNKLNDTFTFPFKIYNYGYSYVRINYKFENLYTDFFFLSLDFIQGNEIDIKTKKINVELKCKSIKNLKFKSEIIISILDYDIYKIPVFINIDENIDYFLEKVEYEKFDPLTSQVNNSNFNGYMCKENSRSKLSEIIDEVVWTDKRFNSDTIVNDNKIENDKINCATDCSYNEIKEMDKNKANNYFKNVNDNYHISNVSEQNNELLSFYCKNICIENCNIFKKKCIYKNLKINNIRNVYYNKENEFIEINEIPKDYVFVFLQNILLNKSCSPTFLENTNDLFLFFINLLIIFFHIYPNRNIYNLLHEIKIYQNISMQNFEKNIFIHENILANIKQILKSLKEEKLLVNHIIYENLLPIDLYCCHILDKVPDNFYIKNVKYKRDSFEIKDIYNFINNNDDKILYFDRILKTHLKVFSYSWITIFFELLNKEIFNCVNIESLYKLRGIKLCNIENKVHENIKIQKINFLVILNKENNELNKHTSMLENIRNKTKREKINGDHNINDGNKNIKFAQINEEKKGKKINKKINNIKNGVIKIRKQPTTIKKMGTKKKDLDLNYFNFYENNLIDLKYLVNKINNLDLWSDKGGDQKEKENKMMLEKCQNKKKDTHKKENQIVSTNQTNISKYYKNVEYILFEWLYFHYNNVYYNKVKNEQYIFKNKENEYAKNESNSIDDNNCNSNKLNDMQKNDDNSSEYMNNESSYKNLDKSNFYREENKKKYIVSENKLKITNIYSLKNLVIILYTIISHIPYFLFFKNKIKVECKNKKDYMHNIDILLVILNEIKLSNLITRQVLIDFNYIHIFLFLNCLYFILPNYLPKYYLDVDDIQSYKSDRILIKEEIVKKKNTKKHKKNADLHKDNEGKRNLKNNNDKSIDQNERIILIYNLNNNKCRYTVFLIGCSKYEIDKEYIEIDSHKSEEIKLKIDPNYDKAILKYDYNINIKFPSFTKKINDIHKKDNLLSHENINNIIPYQKNTSNFGDYPSISSYSIDSFQSSSSYDGIQNVEENNNYENNFCHNENYTILVLRKESNFFPGDNDEEKFICIKLVETNKNELKSEIVRNNSNLLVEGKEWNKLNSNLKFEEGKVNMKSANGANSSKINIMLKNSEIKCFNMRGKIYENKSVEINLINDISKKVDINMNMYHIYVKNLRSEEIKKGNFSIDILNNKNKENINYKNKSNINRNINEEKSYNQCDVCSLLNFNLKKNLNCDKDYFSCFYIENMKPFVSKENEKRTITLHFCPFIEGYYLCFLLFCAKDIKTKCVISSCKLNCLFYINNIKEEEVIKINSQLSKFSYQIKLTPINKRFLKCIQFILCYLNKMGNNVFLNYLKSYLNYINKINDKFYIMCDKAGKTGIKEKLGSFQKCNYNDFLNKMNENDLCLDNFYDEIKEKNNYLYEFNINEEIMGVYEYNIVLMTNKEIKYNEDVNNSIQPFGYDKLEISEINENSAYNSCNKLYKIIASINKKENNNIMNVTFNQNAYLLSKKYVSIYNYTNNNLIYKCSSSEVLDMNKNKIDYKIFHYDEYIEIDKDVESFNFEIRCYSIVEVTCSCFIILTNVQNEKDVIKINVKANIMKPYPKDTIHLKILNKMKKAVSIEIYNELDFHCEYKIYSDLSIIFGDQKIEMLPKQKKVYTFFVRSIHIGEFIGCIIFKCFRILDENNIKDSRYMIENDSNITSKKFSLVNSFFWYKLKVTVDLNKPINVLMLESNIGDVLNKEIVLKNNGNKKEEYFLLLYMNEYIEKKKIEISAKDAYVYTIRYAPKIPNYFDNIVKCENEEDTKYVNFGLNEEKEKASKYNKTKKTECMGKDEVEQNESIEFADISNELSNFYFLQNEEEEIKNEGDCLQRNMTKRLNLEKNEKKIFEELIKYCEKYINVDIKYTSHNIGFFFIYNKNEGVSYYILILLARFRTQLDISSFSSLLSKSCLIHLNFEFSNKNKRYVNKLETYQTNTSYYYKIGEYIEESNINIDDVKLNGIDKDRSYNCIEKYNLNSEIEFYNNKIETNDLDKFSNIPDFEKMNNNENKSVDVKTPKNIRHNIKGIYLSNKINYSMINCDNKTAGSYILIKYKPTVGTSQECYIIIRSEIFGDFIYFLKGGYIEEKKIKERIVIHNSFCLYNFNINLFNPFSSKIYVKCMLKAVRSKNHMHNDGNEIKCLKMYKEARSKDIENEKELKEKVILNTKYKYFKLLSNENFKIKKRKHFSIFSTYFCKYAKSMEKLLILLYPIHNKRKENKSKQYIIYEYELFFNNTKSEFFPEKYRIIMDKKEEENNLDNIEHICSKQLNYISNEMSKCSSFGCNDIEDLGVVKKDSESEIAWIEDNLEQVESDGYSTIEVSSKTNNHILYLDKVSISDSSEVGIEECYEREVEMNNKFHKNGDAINNKEVVYSDGKIFIQSICMVKTSMNIFINKKNIGEMEKYYHTIKELEKKKQEKNIMHRNILLEKSNYKIFFLNLTNLKSSDKIEENCKDNYGNEVLNNILFNMNENILNNFLYINIIEDKESYLVISLELLADIPFHCNFFVMIKKVEIKEKNEDVLNVENDERYQYENDDKILKVKSIKSEKIKEFVTIEKNYIFLEIFNYINISKKCINIYIDNNLYSETNLNIFYKNNSDSYFDAYIVGYNQLRDKTNSDGIHNYSIIPKQGILKYNSFNKFMITRTNKINIMAFNSSFLLLIKTENNIFSYIISSHFTPSHELYTENEKNIIRDILKANRTKFSIFFNEFKQEKRESRIFNKKDEIIIYDISESNEIQSG</sequence>
<keyword evidence="1" id="KW-0175">Coiled coil</keyword>
<accession>A0A0Y9VSX8</accession>
<feature type="compositionally biased region" description="Low complexity" evidence="2">
    <location>
        <begin position="2221"/>
        <end position="2234"/>
    </location>
</feature>
<evidence type="ECO:0000256" key="3">
    <source>
        <dbReference type="SAM" id="Phobius"/>
    </source>
</evidence>
<feature type="transmembrane region" description="Helical" evidence="3">
    <location>
        <begin position="2346"/>
        <end position="2366"/>
    </location>
</feature>
<dbReference type="PANTHER" id="PTHR45912:SF3">
    <property type="entry name" value="CILIA- AND FLAGELLA-ASSOCIATED PROTEIN 47"/>
    <property type="match status" value="1"/>
</dbReference>
<feature type="transmembrane region" description="Helical" evidence="3">
    <location>
        <begin position="2286"/>
        <end position="2307"/>
    </location>
</feature>
<dbReference type="EMBL" id="LT160027">
    <property type="protein sequence ID" value="CXI27022.1"/>
    <property type="molecule type" value="Genomic_DNA"/>
</dbReference>
<organism evidence="4 5">
    <name type="scientific">Plasmodium berghei</name>
    <dbReference type="NCBI Taxonomy" id="5821"/>
    <lineage>
        <taxon>Eukaryota</taxon>
        <taxon>Sar</taxon>
        <taxon>Alveolata</taxon>
        <taxon>Apicomplexa</taxon>
        <taxon>Aconoidasida</taxon>
        <taxon>Haemosporida</taxon>
        <taxon>Plasmodiidae</taxon>
        <taxon>Plasmodium</taxon>
        <taxon>Plasmodium (Vinckeia)</taxon>
    </lineage>
</organism>
<dbReference type="VEuPathDB" id="PlasmoDB:PBANKA_0720100"/>
<feature type="compositionally biased region" description="Basic and acidic residues" evidence="2">
    <location>
        <begin position="2406"/>
        <end position="2424"/>
    </location>
</feature>
<dbReference type="GO" id="GO:0060271">
    <property type="term" value="P:cilium assembly"/>
    <property type="evidence" value="ECO:0007669"/>
    <property type="project" value="TreeGrafter"/>
</dbReference>
<dbReference type="PANTHER" id="PTHR45912">
    <property type="entry name" value="CILIA- AND FLAGELLA-ASSOCIATED PROTEIN 47"/>
    <property type="match status" value="1"/>
</dbReference>
<dbReference type="InterPro" id="IPR013783">
    <property type="entry name" value="Ig-like_fold"/>
</dbReference>
<evidence type="ECO:0000313" key="4">
    <source>
        <dbReference type="EMBL" id="CXI27022.1"/>
    </source>
</evidence>
<evidence type="ECO:0000256" key="2">
    <source>
        <dbReference type="SAM" id="MobiDB-lite"/>
    </source>
</evidence>
<protein>
    <submittedName>
        <fullName evidence="4">Uncharacterized protein</fullName>
    </submittedName>
</protein>
<name>A0A0Y9VSX8_PLABE</name>
<keyword evidence="3" id="KW-0472">Membrane</keyword>
<evidence type="ECO:0000313" key="5">
    <source>
        <dbReference type="Proteomes" id="UP000069549"/>
    </source>
</evidence>
<evidence type="ECO:0000256" key="1">
    <source>
        <dbReference type="SAM" id="Coils"/>
    </source>
</evidence>